<feature type="region of interest" description="Disordered" evidence="2">
    <location>
        <begin position="185"/>
        <end position="204"/>
    </location>
</feature>
<feature type="coiled-coil region" evidence="1">
    <location>
        <begin position="39"/>
        <end position="155"/>
    </location>
</feature>
<dbReference type="Proteomes" id="UP000054988">
    <property type="component" value="Unassembled WGS sequence"/>
</dbReference>
<name>A0A0W0FDE2_MONRR</name>
<evidence type="ECO:0000256" key="2">
    <source>
        <dbReference type="SAM" id="MobiDB-lite"/>
    </source>
</evidence>
<comment type="caution">
    <text evidence="3">The sequence shown here is derived from an EMBL/GenBank/DDBJ whole genome shotgun (WGS) entry which is preliminary data.</text>
</comment>
<gene>
    <name evidence="3" type="ORF">WG66_13066</name>
</gene>
<protein>
    <submittedName>
        <fullName evidence="3">Uncharacterized protein</fullName>
    </submittedName>
</protein>
<sequence length="204" mass="23388">MPIRCSFKNPLNFSNFFAMAANIRSDNNAQLKAELHDLIQRHSCKVDHSQLERDRLEHEDRIAALMQQVAELTYKLSEAQSTINSLNIAAATLSSTTRELTSLRTQVDFLQSELDTSETTNEDLQRKLDREERMFADAYKELQENKEECAQLRMKAVIAKQTEKAAKKKMKAACGMLKDDNDDVLSMRSSLRSSRRRTSVSIRE</sequence>
<evidence type="ECO:0000313" key="4">
    <source>
        <dbReference type="Proteomes" id="UP000054988"/>
    </source>
</evidence>
<evidence type="ECO:0000256" key="1">
    <source>
        <dbReference type="SAM" id="Coils"/>
    </source>
</evidence>
<proteinExistence type="predicted"/>
<keyword evidence="1" id="KW-0175">Coiled coil</keyword>
<evidence type="ECO:0000313" key="3">
    <source>
        <dbReference type="EMBL" id="KTB34328.1"/>
    </source>
</evidence>
<reference evidence="3 4" key="1">
    <citation type="submission" date="2015-12" db="EMBL/GenBank/DDBJ databases">
        <title>Draft genome sequence of Moniliophthora roreri, the causal agent of frosty pod rot of cacao.</title>
        <authorList>
            <person name="Aime M.C."/>
            <person name="Diaz-Valderrama J.R."/>
            <person name="Kijpornyongpan T."/>
            <person name="Phillips-Mora W."/>
        </authorList>
    </citation>
    <scope>NUCLEOTIDE SEQUENCE [LARGE SCALE GENOMIC DNA]</scope>
    <source>
        <strain evidence="3 4">MCA 2952</strain>
    </source>
</reference>
<organism evidence="3 4">
    <name type="scientific">Moniliophthora roreri</name>
    <name type="common">Frosty pod rot fungus</name>
    <name type="synonym">Monilia roreri</name>
    <dbReference type="NCBI Taxonomy" id="221103"/>
    <lineage>
        <taxon>Eukaryota</taxon>
        <taxon>Fungi</taxon>
        <taxon>Dikarya</taxon>
        <taxon>Basidiomycota</taxon>
        <taxon>Agaricomycotina</taxon>
        <taxon>Agaricomycetes</taxon>
        <taxon>Agaricomycetidae</taxon>
        <taxon>Agaricales</taxon>
        <taxon>Marasmiineae</taxon>
        <taxon>Marasmiaceae</taxon>
        <taxon>Moniliophthora</taxon>
    </lineage>
</organism>
<dbReference type="EMBL" id="LATX01002090">
    <property type="protein sequence ID" value="KTB34328.1"/>
    <property type="molecule type" value="Genomic_DNA"/>
</dbReference>
<dbReference type="AlphaFoldDB" id="A0A0W0FDE2"/>
<dbReference type="SUPFAM" id="SSF90257">
    <property type="entry name" value="Myosin rod fragments"/>
    <property type="match status" value="1"/>
</dbReference>
<dbReference type="Gene3D" id="1.10.287.1490">
    <property type="match status" value="1"/>
</dbReference>
<accession>A0A0W0FDE2</accession>